<accession>A0A9D4VAX9</accession>
<evidence type="ECO:0000313" key="1">
    <source>
        <dbReference type="EMBL" id="KAI5083146.1"/>
    </source>
</evidence>
<dbReference type="Proteomes" id="UP000886520">
    <property type="component" value="Chromosome 3"/>
</dbReference>
<dbReference type="AlphaFoldDB" id="A0A9D4VAX9"/>
<dbReference type="OrthoDB" id="1103805at2759"/>
<sequence>MLVQAIVFRFEWTIPHHYREVVHFERMCSLWREGLPKATVALQQACTSSIKIYNLHSKLANDQASMCARSSLFFSWE</sequence>
<evidence type="ECO:0000313" key="2">
    <source>
        <dbReference type="Proteomes" id="UP000886520"/>
    </source>
</evidence>
<protein>
    <submittedName>
        <fullName evidence="1">Uncharacterized protein</fullName>
    </submittedName>
</protein>
<dbReference type="EMBL" id="JABFUD020000002">
    <property type="protein sequence ID" value="KAI5083146.1"/>
    <property type="molecule type" value="Genomic_DNA"/>
</dbReference>
<reference evidence="1" key="1">
    <citation type="submission" date="2021-01" db="EMBL/GenBank/DDBJ databases">
        <title>Adiantum capillus-veneris genome.</title>
        <authorList>
            <person name="Fang Y."/>
            <person name="Liao Q."/>
        </authorList>
    </citation>
    <scope>NUCLEOTIDE SEQUENCE</scope>
    <source>
        <strain evidence="1">H3</strain>
        <tissue evidence="1">Leaf</tissue>
    </source>
</reference>
<comment type="caution">
    <text evidence="1">The sequence shown here is derived from an EMBL/GenBank/DDBJ whole genome shotgun (WGS) entry which is preliminary data.</text>
</comment>
<name>A0A9D4VAX9_ADICA</name>
<keyword evidence="2" id="KW-1185">Reference proteome</keyword>
<organism evidence="1 2">
    <name type="scientific">Adiantum capillus-veneris</name>
    <name type="common">Maidenhair fern</name>
    <dbReference type="NCBI Taxonomy" id="13818"/>
    <lineage>
        <taxon>Eukaryota</taxon>
        <taxon>Viridiplantae</taxon>
        <taxon>Streptophyta</taxon>
        <taxon>Embryophyta</taxon>
        <taxon>Tracheophyta</taxon>
        <taxon>Polypodiopsida</taxon>
        <taxon>Polypodiidae</taxon>
        <taxon>Polypodiales</taxon>
        <taxon>Pteridineae</taxon>
        <taxon>Pteridaceae</taxon>
        <taxon>Vittarioideae</taxon>
        <taxon>Adiantum</taxon>
    </lineage>
</organism>
<gene>
    <name evidence="1" type="ORF">GOP47_0002889</name>
</gene>
<proteinExistence type="predicted"/>